<dbReference type="AlphaFoldDB" id="A0A1W1BW22"/>
<accession>A0A1W1BW22</accession>
<feature type="transmembrane region" description="Helical" evidence="6">
    <location>
        <begin position="176"/>
        <end position="193"/>
    </location>
</feature>
<keyword evidence="1" id="KW-1003">Cell membrane</keyword>
<protein>
    <submittedName>
        <fullName evidence="7">Prolipoprotein diacylglyceryl transferase</fullName>
        <ecNumber evidence="7">2.4.99.-</ecNumber>
    </submittedName>
</protein>
<dbReference type="GO" id="GO:0042158">
    <property type="term" value="P:lipoprotein biosynthetic process"/>
    <property type="evidence" value="ECO:0007669"/>
    <property type="project" value="InterPro"/>
</dbReference>
<evidence type="ECO:0000256" key="5">
    <source>
        <dbReference type="ARBA" id="ARBA00023136"/>
    </source>
</evidence>
<evidence type="ECO:0000313" key="7">
    <source>
        <dbReference type="EMBL" id="SFV57800.1"/>
    </source>
</evidence>
<feature type="transmembrane region" description="Helical" evidence="6">
    <location>
        <begin position="12"/>
        <end position="34"/>
    </location>
</feature>
<keyword evidence="3 6" id="KW-0812">Transmembrane</keyword>
<evidence type="ECO:0000256" key="4">
    <source>
        <dbReference type="ARBA" id="ARBA00022989"/>
    </source>
</evidence>
<keyword evidence="2 7" id="KW-0808">Transferase</keyword>
<dbReference type="PANTHER" id="PTHR30589:SF0">
    <property type="entry name" value="PHOSPHATIDYLGLYCEROL--PROLIPOPROTEIN DIACYLGLYCERYL TRANSFERASE"/>
    <property type="match status" value="1"/>
</dbReference>
<keyword evidence="7" id="KW-0328">Glycosyltransferase</keyword>
<dbReference type="EMBL" id="FPHG01000033">
    <property type="protein sequence ID" value="SFV57800.1"/>
    <property type="molecule type" value="Genomic_DNA"/>
</dbReference>
<feature type="transmembrane region" description="Helical" evidence="6">
    <location>
        <begin position="237"/>
        <end position="254"/>
    </location>
</feature>
<keyword evidence="5 6" id="KW-0472">Membrane</keyword>
<keyword evidence="4 6" id="KW-1133">Transmembrane helix</keyword>
<proteinExistence type="inferred from homology"/>
<dbReference type="InterPro" id="IPR001640">
    <property type="entry name" value="Lgt"/>
</dbReference>
<feature type="transmembrane region" description="Helical" evidence="6">
    <location>
        <begin position="200"/>
        <end position="217"/>
    </location>
</feature>
<organism evidence="7">
    <name type="scientific">hydrothermal vent metagenome</name>
    <dbReference type="NCBI Taxonomy" id="652676"/>
    <lineage>
        <taxon>unclassified sequences</taxon>
        <taxon>metagenomes</taxon>
        <taxon>ecological metagenomes</taxon>
    </lineage>
</organism>
<evidence type="ECO:0000256" key="2">
    <source>
        <dbReference type="ARBA" id="ARBA00022679"/>
    </source>
</evidence>
<gene>
    <name evidence="7" type="ORF">MNB_SV-9-705</name>
</gene>
<dbReference type="EC" id="2.4.99.-" evidence="7"/>
<evidence type="ECO:0000256" key="6">
    <source>
        <dbReference type="SAM" id="Phobius"/>
    </source>
</evidence>
<feature type="transmembrane region" description="Helical" evidence="6">
    <location>
        <begin position="55"/>
        <end position="75"/>
    </location>
</feature>
<dbReference type="PANTHER" id="PTHR30589">
    <property type="entry name" value="PROLIPOPROTEIN DIACYLGLYCERYL TRANSFERASE"/>
    <property type="match status" value="1"/>
</dbReference>
<reference evidence="7" key="1">
    <citation type="submission" date="2016-10" db="EMBL/GenBank/DDBJ databases">
        <authorList>
            <person name="de Groot N.N."/>
        </authorList>
    </citation>
    <scope>NUCLEOTIDE SEQUENCE</scope>
</reference>
<dbReference type="Pfam" id="PF01790">
    <property type="entry name" value="LGT"/>
    <property type="match status" value="1"/>
</dbReference>
<evidence type="ECO:0000256" key="1">
    <source>
        <dbReference type="ARBA" id="ARBA00022475"/>
    </source>
</evidence>
<name>A0A1W1BW22_9ZZZZ</name>
<sequence>MDYLVWGGDPNIFSIGGVTVRWYGLMFAFSFWIGMQVTEQIFKKEGKKVTDVEYLFIYVMVGTVIGARLGHCLFYDPSYYLSNPLKIFAVWEGGLASHGGAIGLITGVYLFCIKYNYNFIWLIDRMVLPSILAGAIIRIGNFFNSEIVGTPTEQPWGVIFLKIDMLPRHPTQLYESFSYFILFGITLWIYTKYFNKLKTGFLFGFYLISIFSVRFMLEFVKVKQANYDNILGMTTGQFLSIPFIALGIYMMFFYKSKDV</sequence>
<keyword evidence="7" id="KW-0449">Lipoprotein</keyword>
<dbReference type="PROSITE" id="PS01311">
    <property type="entry name" value="LGT"/>
    <property type="match status" value="1"/>
</dbReference>
<dbReference type="NCBIfam" id="TIGR00544">
    <property type="entry name" value="lgt"/>
    <property type="match status" value="1"/>
</dbReference>
<feature type="transmembrane region" description="Helical" evidence="6">
    <location>
        <begin position="95"/>
        <end position="112"/>
    </location>
</feature>
<dbReference type="GO" id="GO:0008961">
    <property type="term" value="F:phosphatidylglycerol-prolipoprotein diacylglyceryl transferase activity"/>
    <property type="evidence" value="ECO:0007669"/>
    <property type="project" value="InterPro"/>
</dbReference>
<dbReference type="GO" id="GO:0005886">
    <property type="term" value="C:plasma membrane"/>
    <property type="evidence" value="ECO:0007669"/>
    <property type="project" value="InterPro"/>
</dbReference>
<evidence type="ECO:0000256" key="3">
    <source>
        <dbReference type="ARBA" id="ARBA00022692"/>
    </source>
</evidence>
<dbReference type="HAMAP" id="MF_01147">
    <property type="entry name" value="Lgt"/>
    <property type="match status" value="1"/>
</dbReference>